<feature type="transmembrane region" description="Helical" evidence="6">
    <location>
        <begin position="178"/>
        <end position="197"/>
    </location>
</feature>
<keyword evidence="3 6" id="KW-0812">Transmembrane</keyword>
<comment type="caution">
    <text evidence="7">The sequence shown here is derived from an EMBL/GenBank/DDBJ whole genome shotgun (WGS) entry which is preliminary data.</text>
</comment>
<dbReference type="GO" id="GO:0005886">
    <property type="term" value="C:plasma membrane"/>
    <property type="evidence" value="ECO:0007669"/>
    <property type="project" value="UniProtKB-SubCell"/>
</dbReference>
<dbReference type="Proteomes" id="UP000587527">
    <property type="component" value="Unassembled WGS sequence"/>
</dbReference>
<dbReference type="InterPro" id="IPR002293">
    <property type="entry name" value="AA/rel_permease1"/>
</dbReference>
<dbReference type="PIRSF" id="PIRSF006060">
    <property type="entry name" value="AA_transporter"/>
    <property type="match status" value="1"/>
</dbReference>
<evidence type="ECO:0000256" key="5">
    <source>
        <dbReference type="ARBA" id="ARBA00023136"/>
    </source>
</evidence>
<feature type="transmembrane region" description="Helical" evidence="6">
    <location>
        <begin position="12"/>
        <end position="34"/>
    </location>
</feature>
<organism evidence="7 8">
    <name type="scientific">Allocatelliglobosispora scoriae</name>
    <dbReference type="NCBI Taxonomy" id="643052"/>
    <lineage>
        <taxon>Bacteria</taxon>
        <taxon>Bacillati</taxon>
        <taxon>Actinomycetota</taxon>
        <taxon>Actinomycetes</taxon>
        <taxon>Micromonosporales</taxon>
        <taxon>Micromonosporaceae</taxon>
        <taxon>Allocatelliglobosispora</taxon>
    </lineage>
</organism>
<feature type="transmembrane region" description="Helical" evidence="6">
    <location>
        <begin position="361"/>
        <end position="382"/>
    </location>
</feature>
<keyword evidence="8" id="KW-1185">Reference proteome</keyword>
<feature type="transmembrane region" description="Helical" evidence="6">
    <location>
        <begin position="317"/>
        <end position="349"/>
    </location>
</feature>
<reference evidence="7 8" key="1">
    <citation type="submission" date="2020-08" db="EMBL/GenBank/DDBJ databases">
        <title>Sequencing the genomes of 1000 actinobacteria strains.</title>
        <authorList>
            <person name="Klenk H.-P."/>
        </authorList>
    </citation>
    <scope>NUCLEOTIDE SEQUENCE [LARGE SCALE GENOMIC DNA]</scope>
    <source>
        <strain evidence="7 8">DSM 45362</strain>
    </source>
</reference>
<feature type="transmembrane region" description="Helical" evidence="6">
    <location>
        <begin position="218"/>
        <end position="241"/>
    </location>
</feature>
<evidence type="ECO:0000256" key="4">
    <source>
        <dbReference type="ARBA" id="ARBA00022989"/>
    </source>
</evidence>
<feature type="transmembrane region" description="Helical" evidence="6">
    <location>
        <begin position="151"/>
        <end position="172"/>
    </location>
</feature>
<dbReference type="Pfam" id="PF13520">
    <property type="entry name" value="AA_permease_2"/>
    <property type="match status" value="1"/>
</dbReference>
<dbReference type="InterPro" id="IPR050367">
    <property type="entry name" value="APC_superfamily"/>
</dbReference>
<sequence>MTHSAGGLERRLGLRDAVVIGLGSMLGAGVFVVWGPAAARAGSGPRLLLALLLAALVAAANAASSARLAARYPESGGAYVYGYERLGPWAGRLAGWSFLIGKSASCAAMALAIGAYAWPGQQRAIGVAAVVLLTAVNLRGIAKTALATRALVAVTLIVLVTAVACGMVAPVAPASADAAGGDVIGAAGLIFFAFAGYARIATLGEEVRDPARAIPRAIGIAFGAVLAVYVGVALVCLRVLGSAGLADSAAPLADVTRAAGAAVLVPVVRGGAVVAVVGVLLALIAGVGRTALAMARRGDLPRGLAAVRRGVPARAELAVAGVVIVLVLVGGLGSAIALSSCAVLIYYAVANAAAWTLPGRWWTRLVATFGLLACLVIMAATLRSLLPG</sequence>
<evidence type="ECO:0000256" key="3">
    <source>
        <dbReference type="ARBA" id="ARBA00022692"/>
    </source>
</evidence>
<name>A0A841BTE0_9ACTN</name>
<feature type="transmembrane region" description="Helical" evidence="6">
    <location>
        <begin position="93"/>
        <end position="118"/>
    </location>
</feature>
<feature type="transmembrane region" description="Helical" evidence="6">
    <location>
        <begin position="124"/>
        <end position="142"/>
    </location>
</feature>
<evidence type="ECO:0000256" key="1">
    <source>
        <dbReference type="ARBA" id="ARBA00004651"/>
    </source>
</evidence>
<gene>
    <name evidence="7" type="ORF">F4553_004077</name>
</gene>
<evidence type="ECO:0000313" key="8">
    <source>
        <dbReference type="Proteomes" id="UP000587527"/>
    </source>
</evidence>
<keyword evidence="2" id="KW-1003">Cell membrane</keyword>
<feature type="transmembrane region" description="Helical" evidence="6">
    <location>
        <begin position="46"/>
        <end position="63"/>
    </location>
</feature>
<keyword evidence="5 6" id="KW-0472">Membrane</keyword>
<protein>
    <submittedName>
        <fullName evidence="7">APA family basic amino acid/polyamine antiporter</fullName>
    </submittedName>
</protein>
<feature type="transmembrane region" description="Helical" evidence="6">
    <location>
        <begin position="261"/>
        <end position="287"/>
    </location>
</feature>
<dbReference type="GO" id="GO:0022857">
    <property type="term" value="F:transmembrane transporter activity"/>
    <property type="evidence" value="ECO:0007669"/>
    <property type="project" value="InterPro"/>
</dbReference>
<accession>A0A841BTE0</accession>
<evidence type="ECO:0000256" key="2">
    <source>
        <dbReference type="ARBA" id="ARBA00022475"/>
    </source>
</evidence>
<dbReference type="PANTHER" id="PTHR42770:SF7">
    <property type="entry name" value="MEMBRANE PROTEIN"/>
    <property type="match status" value="1"/>
</dbReference>
<evidence type="ECO:0000256" key="6">
    <source>
        <dbReference type="SAM" id="Phobius"/>
    </source>
</evidence>
<dbReference type="AlphaFoldDB" id="A0A841BTE0"/>
<dbReference type="Gene3D" id="1.20.1740.10">
    <property type="entry name" value="Amino acid/polyamine transporter I"/>
    <property type="match status" value="1"/>
</dbReference>
<proteinExistence type="predicted"/>
<comment type="subcellular location">
    <subcellularLocation>
        <location evidence="1">Cell membrane</location>
        <topology evidence="1">Multi-pass membrane protein</topology>
    </subcellularLocation>
</comment>
<evidence type="ECO:0000313" key="7">
    <source>
        <dbReference type="EMBL" id="MBB5870698.1"/>
    </source>
</evidence>
<dbReference type="PANTHER" id="PTHR42770">
    <property type="entry name" value="AMINO ACID TRANSPORTER-RELATED"/>
    <property type="match status" value="1"/>
</dbReference>
<keyword evidence="4 6" id="KW-1133">Transmembrane helix</keyword>
<dbReference type="EMBL" id="JACHMN010000002">
    <property type="protein sequence ID" value="MBB5870698.1"/>
    <property type="molecule type" value="Genomic_DNA"/>
</dbReference>